<name>A0ABU2L8R9_9ACTN</name>
<gene>
    <name evidence="1" type="ORF">RM780_13085</name>
</gene>
<comment type="caution">
    <text evidence="1">The sequence shown here is derived from an EMBL/GenBank/DDBJ whole genome shotgun (WGS) entry which is preliminary data.</text>
</comment>
<accession>A0ABU2L8R9</accession>
<dbReference type="EMBL" id="JAVREN010000016">
    <property type="protein sequence ID" value="MDT0307890.1"/>
    <property type="molecule type" value="Genomic_DNA"/>
</dbReference>
<proteinExistence type="predicted"/>
<evidence type="ECO:0000313" key="1">
    <source>
        <dbReference type="EMBL" id="MDT0307890.1"/>
    </source>
</evidence>
<protein>
    <submittedName>
        <fullName evidence="1">DinB family protein</fullName>
    </submittedName>
</protein>
<dbReference type="SUPFAM" id="SSF109854">
    <property type="entry name" value="DinB/YfiT-like putative metalloenzymes"/>
    <property type="match status" value="1"/>
</dbReference>
<keyword evidence="2" id="KW-1185">Reference proteome</keyword>
<organism evidence="1 2">
    <name type="scientific">Streptomyces boetiae</name>
    <dbReference type="NCBI Taxonomy" id="3075541"/>
    <lineage>
        <taxon>Bacteria</taxon>
        <taxon>Bacillati</taxon>
        <taxon>Actinomycetota</taxon>
        <taxon>Actinomycetes</taxon>
        <taxon>Kitasatosporales</taxon>
        <taxon>Streptomycetaceae</taxon>
        <taxon>Streptomyces</taxon>
    </lineage>
</organism>
<dbReference type="Pfam" id="PF04978">
    <property type="entry name" value="MST"/>
    <property type="match status" value="1"/>
</dbReference>
<sequence>MSTPSRAEPAPTLSDPQRLLLEYLEYYRATVLEKLEGLDEEELRRSRLPTGWSPLELLWHLAHVERRWLVWGFLGEELPDPWADWEEGRWAVPGGMPASEVIRRYQDQVGRSREIVADVPLAARAPVARGRFQSEAEAPTLGWILFHLLQEYARHAGHLDIARELADGATGE</sequence>
<dbReference type="InterPro" id="IPR034660">
    <property type="entry name" value="DinB/YfiT-like"/>
</dbReference>
<dbReference type="InterPro" id="IPR007061">
    <property type="entry name" value="MST-like"/>
</dbReference>
<dbReference type="Gene3D" id="1.20.120.450">
    <property type="entry name" value="dinb family like domain"/>
    <property type="match status" value="1"/>
</dbReference>
<evidence type="ECO:0000313" key="2">
    <source>
        <dbReference type="Proteomes" id="UP001183388"/>
    </source>
</evidence>
<dbReference type="Proteomes" id="UP001183388">
    <property type="component" value="Unassembled WGS sequence"/>
</dbReference>
<dbReference type="RefSeq" id="WP_311630844.1">
    <property type="nucleotide sequence ID" value="NZ_JAVREN010000016.1"/>
</dbReference>
<reference evidence="2" key="1">
    <citation type="submission" date="2023-07" db="EMBL/GenBank/DDBJ databases">
        <title>30 novel species of actinomycetes from the DSMZ collection.</title>
        <authorList>
            <person name="Nouioui I."/>
        </authorList>
    </citation>
    <scope>NUCLEOTIDE SEQUENCE [LARGE SCALE GENOMIC DNA]</scope>
    <source>
        <strain evidence="2">DSM 44917</strain>
    </source>
</reference>